<name>A0A6J5SXG2_9CAUD</name>
<organism evidence="2">
    <name type="scientific">uncultured Caudovirales phage</name>
    <dbReference type="NCBI Taxonomy" id="2100421"/>
    <lineage>
        <taxon>Viruses</taxon>
        <taxon>Duplodnaviria</taxon>
        <taxon>Heunggongvirae</taxon>
        <taxon>Uroviricota</taxon>
        <taxon>Caudoviricetes</taxon>
        <taxon>Peduoviridae</taxon>
        <taxon>Maltschvirus</taxon>
        <taxon>Maltschvirus maltsch</taxon>
    </lineage>
</organism>
<accession>A0A6J5SXG2</accession>
<reference evidence="2" key="1">
    <citation type="submission" date="2020-05" db="EMBL/GenBank/DDBJ databases">
        <authorList>
            <person name="Chiriac C."/>
            <person name="Salcher M."/>
            <person name="Ghai R."/>
            <person name="Kavagutti S V."/>
        </authorList>
    </citation>
    <scope>NUCLEOTIDE SEQUENCE</scope>
</reference>
<gene>
    <name evidence="1" type="ORF">UFOVP1163_37</name>
    <name evidence="2" type="ORF">UFOVP1613_35</name>
</gene>
<sequence length="107" mass="12279">MNYDDWLEQPYIEKAERDHAIEQEVESLLADEYDIKKFDVFVDALANDCIHMAKTEIEQALATGDKHRLGELIFEAVAEQLDQWAETEAANRYNQGLIGDDRDGGDF</sequence>
<dbReference type="EMBL" id="LR797478">
    <property type="protein sequence ID" value="CAB4219301.1"/>
    <property type="molecule type" value="Genomic_DNA"/>
</dbReference>
<protein>
    <submittedName>
        <fullName evidence="2">Uncharacterized protein</fullName>
    </submittedName>
</protein>
<evidence type="ECO:0000313" key="2">
    <source>
        <dbReference type="EMBL" id="CAB4219301.1"/>
    </source>
</evidence>
<evidence type="ECO:0000313" key="1">
    <source>
        <dbReference type="EMBL" id="CAB4187521.1"/>
    </source>
</evidence>
<dbReference type="EMBL" id="LR797112">
    <property type="protein sequence ID" value="CAB4187521.1"/>
    <property type="molecule type" value="Genomic_DNA"/>
</dbReference>
<proteinExistence type="predicted"/>